<dbReference type="InterPro" id="IPR051543">
    <property type="entry name" value="Serine_Peptidase_S9A"/>
</dbReference>
<dbReference type="Proteomes" id="UP000239590">
    <property type="component" value="Unassembled WGS sequence"/>
</dbReference>
<evidence type="ECO:0000256" key="4">
    <source>
        <dbReference type="ARBA" id="ARBA00022825"/>
    </source>
</evidence>
<dbReference type="SUPFAM" id="SSF53474">
    <property type="entry name" value="alpha/beta-Hydrolases"/>
    <property type="match status" value="1"/>
</dbReference>
<feature type="signal peptide" evidence="7">
    <location>
        <begin position="1"/>
        <end position="18"/>
    </location>
</feature>
<organism evidence="10 11">
    <name type="scientific">Siphonobacter curvatus</name>
    <dbReference type="NCBI Taxonomy" id="2094562"/>
    <lineage>
        <taxon>Bacteria</taxon>
        <taxon>Pseudomonadati</taxon>
        <taxon>Bacteroidota</taxon>
        <taxon>Cytophagia</taxon>
        <taxon>Cytophagales</taxon>
        <taxon>Cytophagaceae</taxon>
        <taxon>Siphonobacter</taxon>
    </lineage>
</organism>
<dbReference type="AlphaFoldDB" id="A0A2S7IT41"/>
<dbReference type="InterPro" id="IPR029058">
    <property type="entry name" value="AB_hydrolase_fold"/>
</dbReference>
<keyword evidence="3 10" id="KW-0378">Hydrolase</keyword>
<comment type="caution">
    <text evidence="10">The sequence shown here is derived from an EMBL/GenBank/DDBJ whole genome shotgun (WGS) entry which is preliminary data.</text>
</comment>
<dbReference type="FunFam" id="3.40.50.1820:FF:000005">
    <property type="entry name" value="Prolyl endopeptidase"/>
    <property type="match status" value="1"/>
</dbReference>
<evidence type="ECO:0000259" key="9">
    <source>
        <dbReference type="Pfam" id="PF02897"/>
    </source>
</evidence>
<evidence type="ECO:0000256" key="3">
    <source>
        <dbReference type="ARBA" id="ARBA00022801"/>
    </source>
</evidence>
<protein>
    <recommendedName>
        <fullName evidence="6">Proline-specific endopeptidase</fullName>
    </recommendedName>
</protein>
<accession>A0A2S7IT41</accession>
<dbReference type="EMBL" id="PTRA01000001">
    <property type="protein sequence ID" value="PQA60798.1"/>
    <property type="molecule type" value="Genomic_DNA"/>
</dbReference>
<evidence type="ECO:0000256" key="1">
    <source>
        <dbReference type="ARBA" id="ARBA00005228"/>
    </source>
</evidence>
<dbReference type="Gene3D" id="3.40.50.1820">
    <property type="entry name" value="alpha/beta hydrolase"/>
    <property type="match status" value="1"/>
</dbReference>
<dbReference type="SUPFAM" id="SSF50993">
    <property type="entry name" value="Peptidase/esterase 'gauge' domain"/>
    <property type="match status" value="1"/>
</dbReference>
<feature type="domain" description="Peptidase S9A N-terminal" evidence="9">
    <location>
        <begin position="40"/>
        <end position="438"/>
    </location>
</feature>
<keyword evidence="4" id="KW-0720">Serine protease</keyword>
<proteinExistence type="inferred from homology"/>
<evidence type="ECO:0000313" key="10">
    <source>
        <dbReference type="EMBL" id="PQA60798.1"/>
    </source>
</evidence>
<keyword evidence="11" id="KW-1185">Reference proteome</keyword>
<comment type="function">
    <text evidence="5">Cleaves peptide bonds on the C-terminal side of prolyl residues within peptides that are up to approximately 30 amino acids long. Has an absolute requirement for an X-Pro bond in the trans configuration immediately preceding the Pro-Y scissible bond.</text>
</comment>
<evidence type="ECO:0000313" key="11">
    <source>
        <dbReference type="Proteomes" id="UP000239590"/>
    </source>
</evidence>
<dbReference type="PANTHER" id="PTHR11757:SF19">
    <property type="entry name" value="PROLYL ENDOPEPTIDASE-LIKE"/>
    <property type="match status" value="1"/>
</dbReference>
<keyword evidence="2" id="KW-0645">Protease</keyword>
<dbReference type="PANTHER" id="PTHR11757">
    <property type="entry name" value="PROTEASE FAMILY S9A OLIGOPEPTIDASE"/>
    <property type="match status" value="1"/>
</dbReference>
<evidence type="ECO:0000256" key="7">
    <source>
        <dbReference type="SAM" id="SignalP"/>
    </source>
</evidence>
<evidence type="ECO:0000259" key="8">
    <source>
        <dbReference type="Pfam" id="PF00326"/>
    </source>
</evidence>
<dbReference type="GO" id="GO:0006508">
    <property type="term" value="P:proteolysis"/>
    <property type="evidence" value="ECO:0007669"/>
    <property type="project" value="UniProtKB-KW"/>
</dbReference>
<dbReference type="PROSITE" id="PS51257">
    <property type="entry name" value="PROKAR_LIPOPROTEIN"/>
    <property type="match status" value="1"/>
</dbReference>
<dbReference type="Pfam" id="PF00326">
    <property type="entry name" value="Peptidase_S9"/>
    <property type="match status" value="1"/>
</dbReference>
<sequence>MKLFYVALSLSWGAAVFSCTSSSTKELNPVANQDAYPKPPIAPKKPQTFTEHGYERVDDFFWLKDKKNPEVIQYLKAENAYADTVMAPTKPFQEKLYKEMRSRIKEDDQSVPVFINGCYYYSRTETGKQYAINCRKKGSLSAPEEVTLDGNELAEGHEAFILAGIQMSEDQNLLAFQSNTTGSYAEFTLKIKDLRTGQILPDEIDDISGFVWGTDNKTIYYLRYDEALRPYRLYRHTLGSKTKDVLLYEEKDALFTLGVGRSKSKEFIILSSGSYTTSEVQLLPTSQPEGKFEVFLPRQKDVMYGVDVHPQHFYLTYKDKQNLNQKIYELPRKDYTDRKNWKEIVPHDPKVKIEDTDVYENYLVIEVRNEGLLEMRIRELTTGTTKSIQFPEPVYSAFSMGLPDFKSTKIRYGYTSLNRPMSTFEYDMTTGATTKLKQKEVPGGFDAEAYEVKRLWATAPDGVKVPMAVVHKKGLELDGKNPVLMTGYGSYGYSSDAYFDSDVFSLVDRGFVYAIAQIRGGSDLGEQWYEDGKLQKKMNSFTDFIACAEYLIREKYTASDRFAIQGGSAGGLLMGAVVNLRPELFRVVIAEVPFVDVINTMLDTSLPLTTQEYEQWGNPTVKADYDYIRQYSPYDNLKAQAYPNILATGGLNDSQVGFHEPAKWVAKLRTLKTDQNLTLLKINMGSGHGGATGRFDYLKEVAFQYAFILDRIGWPLQ</sequence>
<dbReference type="OrthoDB" id="9801421at2"/>
<dbReference type="PRINTS" id="PR00862">
    <property type="entry name" value="PROLIGOPTASE"/>
</dbReference>
<feature type="domain" description="Peptidase S9 prolyl oligopeptidase catalytic" evidence="8">
    <location>
        <begin position="499"/>
        <end position="711"/>
    </location>
</feature>
<feature type="chain" id="PRO_5015517537" description="Proline-specific endopeptidase" evidence="7">
    <location>
        <begin position="19"/>
        <end position="717"/>
    </location>
</feature>
<dbReference type="InterPro" id="IPR002470">
    <property type="entry name" value="Peptidase_S9A"/>
</dbReference>
<comment type="similarity">
    <text evidence="1">Belongs to the peptidase S9A family.</text>
</comment>
<dbReference type="Pfam" id="PF02897">
    <property type="entry name" value="Peptidase_S9_N"/>
    <property type="match status" value="1"/>
</dbReference>
<dbReference type="InterPro" id="IPR023302">
    <property type="entry name" value="Pept_S9A_N"/>
</dbReference>
<dbReference type="Gene3D" id="2.130.10.120">
    <property type="entry name" value="Prolyl oligopeptidase, N-terminal domain"/>
    <property type="match status" value="1"/>
</dbReference>
<keyword evidence="7" id="KW-0732">Signal</keyword>
<evidence type="ECO:0000256" key="5">
    <source>
        <dbReference type="ARBA" id="ARBA00060121"/>
    </source>
</evidence>
<evidence type="ECO:0000256" key="6">
    <source>
        <dbReference type="ARBA" id="ARBA00081187"/>
    </source>
</evidence>
<reference evidence="11" key="1">
    <citation type="submission" date="2018-02" db="EMBL/GenBank/DDBJ databases">
        <title>Genome sequencing of Solimonas sp. HR-BB.</title>
        <authorList>
            <person name="Lee Y."/>
            <person name="Jeon C.O."/>
        </authorList>
    </citation>
    <scope>NUCLEOTIDE SEQUENCE [LARGE SCALE GENOMIC DNA]</scope>
    <source>
        <strain evidence="11">HR-U</strain>
    </source>
</reference>
<dbReference type="GO" id="GO:0004252">
    <property type="term" value="F:serine-type endopeptidase activity"/>
    <property type="evidence" value="ECO:0007669"/>
    <property type="project" value="InterPro"/>
</dbReference>
<dbReference type="RefSeq" id="WP_104713462.1">
    <property type="nucleotide sequence ID" value="NZ_PTRA01000001.1"/>
</dbReference>
<evidence type="ECO:0000256" key="2">
    <source>
        <dbReference type="ARBA" id="ARBA00022670"/>
    </source>
</evidence>
<dbReference type="InterPro" id="IPR001375">
    <property type="entry name" value="Peptidase_S9_cat"/>
</dbReference>
<name>A0A2S7IT41_9BACT</name>
<gene>
    <name evidence="10" type="ORF">C5O19_14640</name>
</gene>